<comment type="catalytic activity">
    <reaction evidence="1 10">
        <text>S-ubiquitinyl-[E2 ubiquitin-conjugating enzyme]-L-cysteine + [acceptor protein]-L-lysine = [E2 ubiquitin-conjugating enzyme]-L-cysteine + N(6)-ubiquitinyl-[acceptor protein]-L-lysine.</text>
        <dbReference type="EC" id="2.3.2.27"/>
    </reaction>
</comment>
<feature type="region of interest" description="Disordered" evidence="12">
    <location>
        <begin position="1008"/>
        <end position="1047"/>
    </location>
</feature>
<keyword evidence="7 10" id="KW-0862">Zinc</keyword>
<dbReference type="PROSITE" id="PS51157">
    <property type="entry name" value="ZF_UBR"/>
    <property type="match status" value="1"/>
</dbReference>
<keyword evidence="15" id="KW-1185">Reference proteome</keyword>
<evidence type="ECO:0000259" key="13">
    <source>
        <dbReference type="PROSITE" id="PS51157"/>
    </source>
</evidence>
<dbReference type="STRING" id="418985.A0A1V9XH39"/>
<evidence type="ECO:0000256" key="4">
    <source>
        <dbReference type="ARBA" id="ARBA00022723"/>
    </source>
</evidence>
<dbReference type="InterPro" id="IPR055194">
    <property type="entry name" value="UBR1-like_WH"/>
</dbReference>
<name>A0A1V9XH39_9ACAR</name>
<dbReference type="GO" id="GO:0061630">
    <property type="term" value="F:ubiquitin protein ligase activity"/>
    <property type="evidence" value="ECO:0007669"/>
    <property type="project" value="UniProtKB-UniRule"/>
</dbReference>
<feature type="zinc finger region" description="UBR-type" evidence="9">
    <location>
        <begin position="80"/>
        <end position="151"/>
    </location>
</feature>
<evidence type="ECO:0000256" key="7">
    <source>
        <dbReference type="ARBA" id="ARBA00022833"/>
    </source>
</evidence>
<evidence type="ECO:0000256" key="5">
    <source>
        <dbReference type="ARBA" id="ARBA00022771"/>
    </source>
</evidence>
<dbReference type="InterPro" id="IPR003126">
    <property type="entry name" value="Znf_UBR"/>
</dbReference>
<dbReference type="EC" id="2.3.2.27" evidence="10"/>
<evidence type="ECO:0000256" key="10">
    <source>
        <dbReference type="RuleBase" id="RU366018"/>
    </source>
</evidence>
<evidence type="ECO:0000256" key="2">
    <source>
        <dbReference type="ARBA" id="ARBA00004906"/>
    </source>
</evidence>
<keyword evidence="5 10" id="KW-0863">Zinc-finger</keyword>
<comment type="function">
    <text evidence="10">Ubiquitin ligase protein which is a component of the N-end rule pathway. Recognizes and binds to proteins bearing specific N-terminal residues that are destabilizing according to the N-end rule, leading to their ubiquitination and subsequent degradation.</text>
</comment>
<evidence type="ECO:0000256" key="6">
    <source>
        <dbReference type="ARBA" id="ARBA00022786"/>
    </source>
</evidence>
<dbReference type="CDD" id="cd16483">
    <property type="entry name" value="RING-H2_UBR3"/>
    <property type="match status" value="1"/>
</dbReference>
<dbReference type="Pfam" id="PF02207">
    <property type="entry name" value="zf-UBR"/>
    <property type="match status" value="1"/>
</dbReference>
<keyword evidence="11" id="KW-0175">Coiled coil</keyword>
<evidence type="ECO:0000256" key="1">
    <source>
        <dbReference type="ARBA" id="ARBA00000900"/>
    </source>
</evidence>
<evidence type="ECO:0000256" key="9">
    <source>
        <dbReference type="PROSITE-ProRule" id="PRU00508"/>
    </source>
</evidence>
<dbReference type="Gene3D" id="2.10.110.30">
    <property type="match status" value="1"/>
</dbReference>
<dbReference type="UniPathway" id="UPA00143"/>
<keyword evidence="3 10" id="KW-0808">Transferase</keyword>
<keyword evidence="4 10" id="KW-0479">Metal-binding</keyword>
<dbReference type="GO" id="GO:0005737">
    <property type="term" value="C:cytoplasm"/>
    <property type="evidence" value="ECO:0007669"/>
    <property type="project" value="TreeGrafter"/>
</dbReference>
<dbReference type="PANTHER" id="PTHR21497">
    <property type="entry name" value="UBIQUITIN LIGASE E3 ALPHA-RELATED"/>
    <property type="match status" value="1"/>
</dbReference>
<dbReference type="InterPro" id="IPR044046">
    <property type="entry name" value="E3_ligase_UBR-like_C"/>
</dbReference>
<feature type="region of interest" description="Disordered" evidence="12">
    <location>
        <begin position="1128"/>
        <end position="1148"/>
    </location>
</feature>
<comment type="pathway">
    <text evidence="2 10">Protein modification; protein ubiquitination.</text>
</comment>
<evidence type="ECO:0000256" key="11">
    <source>
        <dbReference type="SAM" id="Coils"/>
    </source>
</evidence>
<reference evidence="14 15" key="1">
    <citation type="journal article" date="2017" name="Gigascience">
        <title>Draft genome of the honey bee ectoparasitic mite, Tropilaelaps mercedesae, is shaped by the parasitic life history.</title>
        <authorList>
            <person name="Dong X."/>
            <person name="Armstrong S.D."/>
            <person name="Xia D."/>
            <person name="Makepeace B.L."/>
            <person name="Darby A.C."/>
            <person name="Kadowaki T."/>
        </authorList>
    </citation>
    <scope>NUCLEOTIDE SEQUENCE [LARGE SCALE GENOMIC DNA]</scope>
    <source>
        <strain evidence="14">Wuxi-XJTLU</strain>
    </source>
</reference>
<dbReference type="GO" id="GO:0008270">
    <property type="term" value="F:zinc ion binding"/>
    <property type="evidence" value="ECO:0007669"/>
    <property type="project" value="UniProtKB-UniRule"/>
</dbReference>
<feature type="compositionally biased region" description="Polar residues" evidence="12">
    <location>
        <begin position="1730"/>
        <end position="1752"/>
    </location>
</feature>
<evidence type="ECO:0000313" key="15">
    <source>
        <dbReference type="Proteomes" id="UP000192247"/>
    </source>
</evidence>
<evidence type="ECO:0000256" key="8">
    <source>
        <dbReference type="ARBA" id="ARBA00046341"/>
    </source>
</evidence>
<dbReference type="GO" id="GO:0000151">
    <property type="term" value="C:ubiquitin ligase complex"/>
    <property type="evidence" value="ECO:0007669"/>
    <property type="project" value="TreeGrafter"/>
</dbReference>
<evidence type="ECO:0000256" key="3">
    <source>
        <dbReference type="ARBA" id="ARBA00022679"/>
    </source>
</evidence>
<accession>A0A1V9XH39</accession>
<proteinExistence type="inferred from homology"/>
<dbReference type="EMBL" id="MNPL01011135">
    <property type="protein sequence ID" value="OQR72741.1"/>
    <property type="molecule type" value="Genomic_DNA"/>
</dbReference>
<dbReference type="CDD" id="cd19673">
    <property type="entry name" value="UBR-box_UBR3"/>
    <property type="match status" value="1"/>
</dbReference>
<evidence type="ECO:0000313" key="14">
    <source>
        <dbReference type="EMBL" id="OQR72741.1"/>
    </source>
</evidence>
<dbReference type="FunFam" id="2.10.110.30:FF:000002">
    <property type="entry name" value="Putative e3 ubiquitin-protein ligase ubr3"/>
    <property type="match status" value="1"/>
</dbReference>
<dbReference type="OrthoDB" id="15304at2759"/>
<protein>
    <recommendedName>
        <fullName evidence="10">E3 ubiquitin-protein ligase</fullName>
        <ecNumber evidence="10">2.3.2.27</ecNumber>
    </recommendedName>
</protein>
<feature type="region of interest" description="Disordered" evidence="12">
    <location>
        <begin position="1729"/>
        <end position="1752"/>
    </location>
</feature>
<dbReference type="GO" id="GO:0016567">
    <property type="term" value="P:protein ubiquitination"/>
    <property type="evidence" value="ECO:0007669"/>
    <property type="project" value="UniProtKB-UniRule"/>
</dbReference>
<feature type="coiled-coil region" evidence="11">
    <location>
        <begin position="1204"/>
        <end position="1231"/>
    </location>
</feature>
<dbReference type="InterPro" id="IPR039164">
    <property type="entry name" value="UBR1-like"/>
</dbReference>
<organism evidence="14 15">
    <name type="scientific">Tropilaelaps mercedesae</name>
    <dbReference type="NCBI Taxonomy" id="418985"/>
    <lineage>
        <taxon>Eukaryota</taxon>
        <taxon>Metazoa</taxon>
        <taxon>Ecdysozoa</taxon>
        <taxon>Arthropoda</taxon>
        <taxon>Chelicerata</taxon>
        <taxon>Arachnida</taxon>
        <taxon>Acari</taxon>
        <taxon>Parasitiformes</taxon>
        <taxon>Mesostigmata</taxon>
        <taxon>Gamasina</taxon>
        <taxon>Dermanyssoidea</taxon>
        <taxon>Laelapidae</taxon>
        <taxon>Tropilaelaps</taxon>
    </lineage>
</organism>
<dbReference type="Pfam" id="PF18995">
    <property type="entry name" value="PRT6_C"/>
    <property type="match status" value="1"/>
</dbReference>
<dbReference type="SMART" id="SM00396">
    <property type="entry name" value="ZnF_UBR1"/>
    <property type="match status" value="1"/>
</dbReference>
<comment type="similarity">
    <text evidence="8 10">Belongs to the E3 ubiquitin-protein ligase UBR1-like family.</text>
</comment>
<dbReference type="Proteomes" id="UP000192247">
    <property type="component" value="Unassembled WGS sequence"/>
</dbReference>
<dbReference type="PANTHER" id="PTHR21497:SF39">
    <property type="entry name" value="E3 UBIQUITIN-PROTEIN LIGASE UBR3"/>
    <property type="match status" value="1"/>
</dbReference>
<dbReference type="InParanoid" id="A0A1V9XH39"/>
<sequence length="1952" mass="219985">MDEEETTVEVLIRKGKQAAACYIQSQCMPARHLNELLDVILDPLKAIDMWDTVDWCRWLMAGGKTPEEFYSTVRRYNNATTCGLVWTANFVAYRCRTCGISPCMSLCSDCFRLGNHEGHDFNMFRSQAGGACDCGDPSVMNAAGFCSRHGPSTVGSADAPAASTPPPELLSIARLMMPRLMLRLLQHLRVCCWTFIGDTRAERSLEIDRADLFLNMLQKFSGLGAAMRQVMTQTLTNTLTYQELTREKNENYELARRSLKNWDCPMYTEVRALRPDLVHETFLEELVFWTARQVHIDIIIIFACMYEFPQKLTCLLLSMLPEHEYKLQFTRTFVDHYPRISYMLTECQDSETLSNRVVHVSVQLFSNESLSLQLVHEAKLLHVMVISMKAMMKKILLQSTLQDPEKNLHYVINCGHQITKQHCYWPLVSDLNNILTHKRVVLEFLRDAVLLDVWFHLLSMYQGMNVHHREVERHVEFEPNTYYAAFSAEMEASATPMWAFLLPLTDEDTVPLSISVLRQCTMALEDFFDMIGFGSGDKPTPDQVTFHLPLHRYLAAFLRNAVSVQRCSLDYLLSKAGMENPSFLKCLMAHPLQTIVSFYEIMVANMWVRNGLQMKGQAMTYIQSHFCNSMVDPDLFLLQLCATRLNSNWYLSTIVERFRVGPALSLAADPPSSTDDSGASGGPDEKQLAMLHSLLTFLATLLSVRTMLGASEDECIREEMVSLLCMSDRKHSQLIDLLPEKSGQYGVSMANLERHMSAVADYKAPNFELGGHMLQGTYTPKPIVWQTLFDPIHTLLRSVHRKDYQAALDRFAAHAGVKNCWPPYRIPSGAHERFEDPRKLLFCSTLYGLIFVTLHKAVYGSDEISEQILSLAIYLLEMAVEFHSKDTCARCASCEGSLIAENEVVEVDEVSDGSEHFANWFPTGCPIVASLTLIKSVELANSVDDTSETTSTVLRGTSSSMELDVVTEVAVTRDPDPDDICPDEAGNRLDIVRAALADVTGLMSLEQQQPHLQQQPPQDQNQAGSSSSSGGSSTSLSTAPPHARSWKVELNDERSKYALLLRRHGEVMPRVLHNNRTAICAMETDDAELDLEEDATMASLPALAAHLQLIAINDSIVSLLLKLHHKLGSDSKSRKDQSPRRSIYRTPQELGRASVPSCRIGDGVHFIGLLLDRFCLSHASVESRVRAIRNGLWPTEAVGDARAAATERAEQEQREERRRRAKERQQKLMQEFANRQRSFMKKCSEMLDDEKDSGMEKDKDSKTMPVDEFECVICSQTSASTIDRPLAMVVLLQTSSVLGHARPADEALLNLPCSDLEILPSILPRRSSRRTYSRQRWDELSRHFPTSSLYHSINIGWEGGVVVQTCGHYLHVDCHKSYMLSQRSQQQNSGRAQQTLAPDRGEYLCPLCRQLANSVLPVHPNTGQHQAIVQCNSRTHRSVAIETASLMASLPTLTSSILSLMSSFIEDLTNAIYMEYYTRGNRRTPFCLNICSVARTNLEIDLLHQGGRLGGPSQPDGFVAATVAAGPPRRSCFVPLFHALGLNLKRAQTGPSQVRLWRSLTGLPDEGSCSQLSPVTEVPLLIRDVTAVFIKLLLCLPLNIDKAHFSCVVRVLYSLAITQAVCRATCRVSREERQELRTRLKDEDSLSFSHLIGIIMRTLDRFSLYNYEEEEHGLDGQSFESYVERSVMPFLRIATILQAHLFSEQLPSFTDEPELDVLAKFLALAPLPQDPSQTTSKPSEHNSPTTAGPSSATVAPATSVLKLVQWVSDPEVLVYGWCVEFGEFLERHRSTARFLLVEQPLGWRQPYLLRLPRNYSTLFEYYHKRACTECRNVPQDPSVCLACGTIVCLRETCCRRLETSNFEAVRHSIECGAGTAVFLAVYSTSIVVIRGKRACLWGSVYLDSFGEEDRDLKRGKPLYLSEDRYALLQHQWVTHSFDHCAHKRWVWHKDNL</sequence>
<feature type="compositionally biased region" description="Basic and acidic residues" evidence="12">
    <location>
        <begin position="1128"/>
        <end position="1139"/>
    </location>
</feature>
<keyword evidence="6 10" id="KW-0833">Ubl conjugation pathway</keyword>
<gene>
    <name evidence="14" type="ORF">BIW11_10192</name>
</gene>
<dbReference type="Pfam" id="PF22960">
    <property type="entry name" value="WHD_UBR1"/>
    <property type="match status" value="1"/>
</dbReference>
<comment type="caution">
    <text evidence="14">The sequence shown here is derived from an EMBL/GenBank/DDBJ whole genome shotgun (WGS) entry which is preliminary data.</text>
</comment>
<dbReference type="GO" id="GO:0071596">
    <property type="term" value="P:ubiquitin-dependent protein catabolic process via the N-end rule pathway"/>
    <property type="evidence" value="ECO:0007669"/>
    <property type="project" value="UniProtKB-UniRule"/>
</dbReference>
<evidence type="ECO:0000256" key="12">
    <source>
        <dbReference type="SAM" id="MobiDB-lite"/>
    </source>
</evidence>
<feature type="domain" description="UBR-type" evidence="13">
    <location>
        <begin position="80"/>
        <end position="151"/>
    </location>
</feature>
<feature type="compositionally biased region" description="Low complexity" evidence="12">
    <location>
        <begin position="1008"/>
        <end position="1038"/>
    </location>
</feature>
<dbReference type="FunCoup" id="A0A1V9XH39">
    <property type="interactions" value="492"/>
</dbReference>